<feature type="compositionally biased region" description="Basic residues" evidence="6">
    <location>
        <begin position="66"/>
        <end position="75"/>
    </location>
</feature>
<protein>
    <recommendedName>
        <fullName evidence="7">THAP-type domain-containing protein</fullName>
    </recommendedName>
</protein>
<dbReference type="SUPFAM" id="SSF57716">
    <property type="entry name" value="Glucocorticoid receptor-like (DNA-binding domain)"/>
    <property type="match status" value="1"/>
</dbReference>
<evidence type="ECO:0000256" key="5">
    <source>
        <dbReference type="PROSITE-ProRule" id="PRU00309"/>
    </source>
</evidence>
<evidence type="ECO:0000313" key="9">
    <source>
        <dbReference type="Proteomes" id="UP001519460"/>
    </source>
</evidence>
<dbReference type="GO" id="GO:0008270">
    <property type="term" value="F:zinc ion binding"/>
    <property type="evidence" value="ECO:0007669"/>
    <property type="project" value="UniProtKB-KW"/>
</dbReference>
<keyword evidence="9" id="KW-1185">Reference proteome</keyword>
<dbReference type="GO" id="GO:0003677">
    <property type="term" value="F:DNA binding"/>
    <property type="evidence" value="ECO:0007669"/>
    <property type="project" value="UniProtKB-UniRule"/>
</dbReference>
<keyword evidence="4 5" id="KW-0238">DNA-binding</keyword>
<dbReference type="PROSITE" id="PS50950">
    <property type="entry name" value="ZF_THAP"/>
    <property type="match status" value="1"/>
</dbReference>
<reference evidence="8 9" key="1">
    <citation type="journal article" date="2023" name="Sci. Data">
        <title>Genome assembly of the Korean intertidal mud-creeper Batillaria attramentaria.</title>
        <authorList>
            <person name="Patra A.K."/>
            <person name="Ho P.T."/>
            <person name="Jun S."/>
            <person name="Lee S.J."/>
            <person name="Kim Y."/>
            <person name="Won Y.J."/>
        </authorList>
    </citation>
    <scope>NUCLEOTIDE SEQUENCE [LARGE SCALE GENOMIC DNA]</scope>
    <source>
        <strain evidence="8">Wonlab-2016</strain>
    </source>
</reference>
<feature type="domain" description="THAP-type" evidence="7">
    <location>
        <begin position="1"/>
        <end position="57"/>
    </location>
</feature>
<dbReference type="AlphaFoldDB" id="A0ABD0JMU6"/>
<comment type="caution">
    <text evidence="8">The sequence shown here is derived from an EMBL/GenBank/DDBJ whole genome shotgun (WGS) entry which is preliminary data.</text>
</comment>
<feature type="compositionally biased region" description="Basic and acidic residues" evidence="6">
    <location>
        <begin position="76"/>
        <end position="90"/>
    </location>
</feature>
<dbReference type="EMBL" id="JACVVK020000393">
    <property type="protein sequence ID" value="KAK7475817.1"/>
    <property type="molecule type" value="Genomic_DNA"/>
</dbReference>
<dbReference type="SMART" id="SM00692">
    <property type="entry name" value="DM3"/>
    <property type="match status" value="1"/>
</dbReference>
<name>A0ABD0JMU6_9CAEN</name>
<proteinExistence type="predicted"/>
<feature type="compositionally biased region" description="Low complexity" evidence="6">
    <location>
        <begin position="93"/>
        <end position="103"/>
    </location>
</feature>
<dbReference type="InterPro" id="IPR006612">
    <property type="entry name" value="THAP_Znf"/>
</dbReference>
<evidence type="ECO:0000313" key="8">
    <source>
        <dbReference type="EMBL" id="KAK7475817.1"/>
    </source>
</evidence>
<keyword evidence="2 5" id="KW-0863">Zinc-finger</keyword>
<dbReference type="Proteomes" id="UP001519460">
    <property type="component" value="Unassembled WGS sequence"/>
</dbReference>
<evidence type="ECO:0000256" key="3">
    <source>
        <dbReference type="ARBA" id="ARBA00022833"/>
    </source>
</evidence>
<feature type="region of interest" description="Disordered" evidence="6">
    <location>
        <begin position="55"/>
        <end position="136"/>
    </location>
</feature>
<dbReference type="SMART" id="SM00980">
    <property type="entry name" value="THAP"/>
    <property type="match status" value="1"/>
</dbReference>
<dbReference type="Pfam" id="PF05485">
    <property type="entry name" value="THAP"/>
    <property type="match status" value="1"/>
</dbReference>
<keyword evidence="1" id="KW-0479">Metal-binding</keyword>
<evidence type="ECO:0000256" key="6">
    <source>
        <dbReference type="SAM" id="MobiDB-lite"/>
    </source>
</evidence>
<organism evidence="8 9">
    <name type="scientific">Batillaria attramentaria</name>
    <dbReference type="NCBI Taxonomy" id="370345"/>
    <lineage>
        <taxon>Eukaryota</taxon>
        <taxon>Metazoa</taxon>
        <taxon>Spiralia</taxon>
        <taxon>Lophotrochozoa</taxon>
        <taxon>Mollusca</taxon>
        <taxon>Gastropoda</taxon>
        <taxon>Caenogastropoda</taxon>
        <taxon>Sorbeoconcha</taxon>
        <taxon>Cerithioidea</taxon>
        <taxon>Batillariidae</taxon>
        <taxon>Batillaria</taxon>
    </lineage>
</organism>
<evidence type="ECO:0000256" key="4">
    <source>
        <dbReference type="ARBA" id="ARBA00023125"/>
    </source>
</evidence>
<sequence length="169" mass="19625">CRQWIQNTRREDLIGNNPQKLNSSGYVLCSKHFEPSQFLCSDQPRKRLVWNAVPTVFDVPNPPPKLKSRKRSPRKRVAEPPKKRQRHYETDDQQTSDSSDMTSEATSQPHCEEILSEAPSTSSGLSDREKTRKSRLKVSRNKLYRAITALQALWKDLHENFGFRFLLTD</sequence>
<evidence type="ECO:0000256" key="1">
    <source>
        <dbReference type="ARBA" id="ARBA00022723"/>
    </source>
</evidence>
<evidence type="ECO:0000256" key="2">
    <source>
        <dbReference type="ARBA" id="ARBA00022771"/>
    </source>
</evidence>
<gene>
    <name evidence="8" type="ORF">BaRGS_00032963</name>
</gene>
<accession>A0ABD0JMU6</accession>
<keyword evidence="3" id="KW-0862">Zinc</keyword>
<feature type="non-terminal residue" evidence="8">
    <location>
        <position position="1"/>
    </location>
</feature>
<evidence type="ECO:0000259" key="7">
    <source>
        <dbReference type="PROSITE" id="PS50950"/>
    </source>
</evidence>